<feature type="non-terminal residue" evidence="1">
    <location>
        <position position="1"/>
    </location>
</feature>
<protein>
    <submittedName>
        <fullName evidence="1">17636_t:CDS:1</fullName>
    </submittedName>
</protein>
<evidence type="ECO:0000313" key="2">
    <source>
        <dbReference type="Proteomes" id="UP000789759"/>
    </source>
</evidence>
<gene>
    <name evidence="1" type="ORF">CPELLU_LOCUS849</name>
</gene>
<evidence type="ECO:0000313" key="1">
    <source>
        <dbReference type="EMBL" id="CAG8466096.1"/>
    </source>
</evidence>
<name>A0A9N8VZ34_9GLOM</name>
<keyword evidence="2" id="KW-1185">Reference proteome</keyword>
<organism evidence="1 2">
    <name type="scientific">Cetraspora pellucida</name>
    <dbReference type="NCBI Taxonomy" id="1433469"/>
    <lineage>
        <taxon>Eukaryota</taxon>
        <taxon>Fungi</taxon>
        <taxon>Fungi incertae sedis</taxon>
        <taxon>Mucoromycota</taxon>
        <taxon>Glomeromycotina</taxon>
        <taxon>Glomeromycetes</taxon>
        <taxon>Diversisporales</taxon>
        <taxon>Gigasporaceae</taxon>
        <taxon>Cetraspora</taxon>
    </lineage>
</organism>
<accession>A0A9N8VZ34</accession>
<comment type="caution">
    <text evidence="1">The sequence shown here is derived from an EMBL/GenBank/DDBJ whole genome shotgun (WGS) entry which is preliminary data.</text>
</comment>
<dbReference type="Proteomes" id="UP000789759">
    <property type="component" value="Unassembled WGS sequence"/>
</dbReference>
<reference evidence="1" key="1">
    <citation type="submission" date="2021-06" db="EMBL/GenBank/DDBJ databases">
        <authorList>
            <person name="Kallberg Y."/>
            <person name="Tangrot J."/>
            <person name="Rosling A."/>
        </authorList>
    </citation>
    <scope>NUCLEOTIDE SEQUENCE</scope>
    <source>
        <strain evidence="1">FL966</strain>
    </source>
</reference>
<sequence>RCSGYFASPISLPPSMDHKEAAKEFFASYRRFKEAIEQVIHKEIPDK</sequence>
<dbReference type="AlphaFoldDB" id="A0A9N8VZ34"/>
<proteinExistence type="predicted"/>
<dbReference type="EMBL" id="CAJVQA010000281">
    <property type="protein sequence ID" value="CAG8466096.1"/>
    <property type="molecule type" value="Genomic_DNA"/>
</dbReference>